<feature type="domain" description="Carboxylesterase type B" evidence="7">
    <location>
        <begin position="17"/>
        <end position="547"/>
    </location>
</feature>
<evidence type="ECO:0000259" key="7">
    <source>
        <dbReference type="Pfam" id="PF00135"/>
    </source>
</evidence>
<dbReference type="InterPro" id="IPR029058">
    <property type="entry name" value="AB_hydrolase_fold"/>
</dbReference>
<evidence type="ECO:0000256" key="2">
    <source>
        <dbReference type="ARBA" id="ARBA00022487"/>
    </source>
</evidence>
<evidence type="ECO:0000256" key="4">
    <source>
        <dbReference type="ARBA" id="ARBA00023157"/>
    </source>
</evidence>
<dbReference type="Gene3D" id="3.40.50.1820">
    <property type="entry name" value="alpha/beta hydrolase"/>
    <property type="match status" value="1"/>
</dbReference>
<keyword evidence="9" id="KW-1185">Reference proteome</keyword>
<dbReference type="SUPFAM" id="SSF53474">
    <property type="entry name" value="alpha/beta-Hydrolases"/>
    <property type="match status" value="1"/>
</dbReference>
<reference evidence="8 9" key="1">
    <citation type="submission" date="2024-02" db="EMBL/GenBank/DDBJ databases">
        <title>A chromosome-level genome assembly of Drosophila madeirensis, a fruit fly species endemic to Madeira island.</title>
        <authorList>
            <person name="Tomihara K."/>
            <person name="Llopart A."/>
            <person name="Yamamoto D."/>
        </authorList>
    </citation>
    <scope>NUCLEOTIDE SEQUENCE [LARGE SCALE GENOMIC DNA]</scope>
    <source>
        <strain evidence="8 9">RF1</strain>
    </source>
</reference>
<evidence type="ECO:0000313" key="8">
    <source>
        <dbReference type="EMBL" id="BFF89526.1"/>
    </source>
</evidence>
<dbReference type="EC" id="3.1.1.1" evidence="6"/>
<accession>A0AAU9F069</accession>
<comment type="similarity">
    <text evidence="1">Belongs to the type-B carboxylesterase/lipase family.</text>
</comment>
<organism evidence="8 9">
    <name type="scientific">Drosophila madeirensis</name>
    <name type="common">Fruit fly</name>
    <dbReference type="NCBI Taxonomy" id="30013"/>
    <lineage>
        <taxon>Eukaryota</taxon>
        <taxon>Metazoa</taxon>
        <taxon>Ecdysozoa</taxon>
        <taxon>Arthropoda</taxon>
        <taxon>Hexapoda</taxon>
        <taxon>Insecta</taxon>
        <taxon>Pterygota</taxon>
        <taxon>Neoptera</taxon>
        <taxon>Endopterygota</taxon>
        <taxon>Diptera</taxon>
        <taxon>Brachycera</taxon>
        <taxon>Muscomorpha</taxon>
        <taxon>Ephydroidea</taxon>
        <taxon>Drosophilidae</taxon>
        <taxon>Drosophila</taxon>
        <taxon>Sophophora</taxon>
    </lineage>
</organism>
<proteinExistence type="inferred from homology"/>
<dbReference type="Proteomes" id="UP001500889">
    <property type="component" value="Chromosome O"/>
</dbReference>
<evidence type="ECO:0000256" key="1">
    <source>
        <dbReference type="ARBA" id="ARBA00005964"/>
    </source>
</evidence>
<dbReference type="PANTHER" id="PTHR43142">
    <property type="entry name" value="CARBOXYLIC ESTER HYDROLASE"/>
    <property type="match status" value="1"/>
</dbReference>
<evidence type="ECO:0000256" key="5">
    <source>
        <dbReference type="ARBA" id="ARBA00023180"/>
    </source>
</evidence>
<evidence type="ECO:0000256" key="3">
    <source>
        <dbReference type="ARBA" id="ARBA00022801"/>
    </source>
</evidence>
<gene>
    <name evidence="8" type="ORF">DMAD_08267</name>
</gene>
<evidence type="ECO:0000313" key="9">
    <source>
        <dbReference type="Proteomes" id="UP001500889"/>
    </source>
</evidence>
<keyword evidence="3" id="KW-0378">Hydrolase</keyword>
<evidence type="ECO:0000256" key="6">
    <source>
        <dbReference type="ARBA" id="ARBA00039155"/>
    </source>
</evidence>
<dbReference type="GO" id="GO:0106435">
    <property type="term" value="F:carboxylesterase activity"/>
    <property type="evidence" value="ECO:0007669"/>
    <property type="project" value="UniProtKB-EC"/>
</dbReference>
<keyword evidence="5" id="KW-0325">Glycoprotein</keyword>
<keyword evidence="4" id="KW-1015">Disulfide bond</keyword>
<keyword evidence="2" id="KW-0719">Serine esterase</keyword>
<name>A0AAU9F069_DROMD</name>
<sequence>MFFIQPLDMERSDGSILVQTESGPVVGRRCTGVYGDEYVSFEGIPYARPPVGRFRFMAPLAVTPWTEPLDCRSQGPKPLQFNHYSKKLEGVEDSLHLNVYAKELKSAKPLPLIVFFFGGGFEKGDPTTDLHGPDYFMMKDVVVVTISYRVGPLGFLLLNDPAVGVPGNAGLKDQLLGLQWISANAASFNADPNNVTAFGESAGAASVHYLMLNPKAEGLFHKAILQSGNVLCTWAQCPITDMPQRLAGNLGMENSNTATDAMILDYLQALPGEQLVKPYLLSQAEHMDDCVFQFGPMVEPYKTEHCVLPKPPSELLATAWGNKIPLLMSGTSFEGLLMYARVFVAPYLLTSLKDQPEHMLPLEEKRALPQTLARSLGQRLQALHFGESALDMSPEGVLAYCEYATYKVFWLPILRVIRSRLRQTCSCAPTYLYRFDFDSPTFNHQRIKYVGDKLRGVAHVDDHSYLWFGSFAWKLDKHTPEFLTIERLIDIVTSFARSSNPNCPKVAEQLPRTKEWLPLDSRQSTVECLNISDSIKMIELPELQKLRVWENICKIKD</sequence>
<dbReference type="EMBL" id="AP029263">
    <property type="protein sequence ID" value="BFF89526.1"/>
    <property type="molecule type" value="Genomic_DNA"/>
</dbReference>
<protein>
    <recommendedName>
        <fullName evidence="6">carboxylesterase</fullName>
        <ecNumber evidence="6">3.1.1.1</ecNumber>
    </recommendedName>
</protein>
<dbReference type="InterPro" id="IPR002018">
    <property type="entry name" value="CarbesteraseB"/>
</dbReference>
<dbReference type="AlphaFoldDB" id="A0AAU9F069"/>
<dbReference type="PANTHER" id="PTHR43142:SF1">
    <property type="entry name" value="CARBOXYLIC ESTER HYDROLASE"/>
    <property type="match status" value="1"/>
</dbReference>
<dbReference type="Pfam" id="PF00135">
    <property type="entry name" value="COesterase"/>
    <property type="match status" value="1"/>
</dbReference>